<evidence type="ECO:0000313" key="1">
    <source>
        <dbReference type="EMBL" id="CAF1382499.1"/>
    </source>
</evidence>
<gene>
    <name evidence="2" type="ORF">BYL167_LOCUS74774</name>
    <name evidence="1" type="ORF">CJN711_LOCUS21022</name>
</gene>
<reference evidence="1" key="1">
    <citation type="submission" date="2021-02" db="EMBL/GenBank/DDBJ databases">
        <authorList>
            <person name="Nowell W R."/>
        </authorList>
    </citation>
    <scope>NUCLEOTIDE SEQUENCE</scope>
</reference>
<name>A0A815JUF4_9BILA</name>
<comment type="caution">
    <text evidence="1">The sequence shown here is derived from an EMBL/GenBank/DDBJ whole genome shotgun (WGS) entry which is preliminary data.</text>
</comment>
<organism evidence="1 3">
    <name type="scientific">Rotaria magnacalcarata</name>
    <dbReference type="NCBI Taxonomy" id="392030"/>
    <lineage>
        <taxon>Eukaryota</taxon>
        <taxon>Metazoa</taxon>
        <taxon>Spiralia</taxon>
        <taxon>Gnathifera</taxon>
        <taxon>Rotifera</taxon>
        <taxon>Eurotatoria</taxon>
        <taxon>Bdelloidea</taxon>
        <taxon>Philodinida</taxon>
        <taxon>Philodinidae</taxon>
        <taxon>Rotaria</taxon>
    </lineage>
</organism>
<dbReference type="Proteomes" id="UP000663855">
    <property type="component" value="Unassembled WGS sequence"/>
</dbReference>
<evidence type="ECO:0000313" key="3">
    <source>
        <dbReference type="Proteomes" id="UP000663855"/>
    </source>
</evidence>
<dbReference type="EMBL" id="CAJOBH010266840">
    <property type="protein sequence ID" value="CAF5161677.1"/>
    <property type="molecule type" value="Genomic_DNA"/>
</dbReference>
<accession>A0A815JUF4</accession>
<feature type="non-terminal residue" evidence="1">
    <location>
        <position position="1"/>
    </location>
</feature>
<dbReference type="Proteomes" id="UP000681967">
    <property type="component" value="Unassembled WGS sequence"/>
</dbReference>
<dbReference type="AlphaFoldDB" id="A0A815JUF4"/>
<protein>
    <submittedName>
        <fullName evidence="1">Uncharacterized protein</fullName>
    </submittedName>
</protein>
<evidence type="ECO:0000313" key="2">
    <source>
        <dbReference type="EMBL" id="CAF5161677.1"/>
    </source>
</evidence>
<sequence length="98" mass="11327">VRPCWRLLIHGNINSLSVEPSSMQRIFRTCAFPNLHQLTLSSIESEDFILHLTDSSPVLHIFKQITHLKISTIEYYNNSPAVFLIKLLEDRQFGEFLG</sequence>
<proteinExistence type="predicted"/>
<dbReference type="EMBL" id="CAJNOV010009922">
    <property type="protein sequence ID" value="CAF1382499.1"/>
    <property type="molecule type" value="Genomic_DNA"/>
</dbReference>